<dbReference type="InterPro" id="IPR029063">
    <property type="entry name" value="SAM-dependent_MTases_sf"/>
</dbReference>
<keyword evidence="1" id="KW-0808">Transferase</keyword>
<keyword evidence="2" id="KW-1185">Reference proteome</keyword>
<sequence>MIKTLLKNILHKSGLRVISHKQQIYNEIVGNELEEEFIEIYKKCRPYTLTSVERMYAAYKATEYIISQNITGAIVECGVWKGGSTMVMIYTLLARGITNRQIYLYDTFEGMSEPTTKDKTIDGESAFGTWKDSQTTQENTWCYSPLDEVQKNILGTGYSPDNIKFVKGKVEDTIPGVIPDQVALLRLDTDWYDSTYHELLHLFPILSKNGVLIIDDYGHWQGAREAVDSYFKEKNVTMLLNRIDYTGRVGIKI</sequence>
<protein>
    <submittedName>
        <fullName evidence="1">TylF/MycF/NovP-related O-methyltransferase</fullName>
        <ecNumber evidence="1">2.1.1.-</ecNumber>
    </submittedName>
</protein>
<name>A0ABT7CUR9_9BACT</name>
<dbReference type="EC" id="2.1.1.-" evidence="1"/>
<dbReference type="PANTHER" id="PTHR40036">
    <property type="entry name" value="MACROCIN O-METHYLTRANSFERASE"/>
    <property type="match status" value="1"/>
</dbReference>
<accession>A0ABT7CUR9</accession>
<dbReference type="RefSeq" id="WP_314001136.1">
    <property type="nucleotide sequence ID" value="NZ_JASJOR010000007.1"/>
</dbReference>
<keyword evidence="1" id="KW-0489">Methyltransferase</keyword>
<dbReference type="GO" id="GO:0032259">
    <property type="term" value="P:methylation"/>
    <property type="evidence" value="ECO:0007669"/>
    <property type="project" value="UniProtKB-KW"/>
</dbReference>
<dbReference type="InterPro" id="IPR008884">
    <property type="entry name" value="TylF_MeTrfase"/>
</dbReference>
<dbReference type="PANTHER" id="PTHR40036:SF1">
    <property type="entry name" value="MACROCIN O-METHYLTRANSFERASE"/>
    <property type="match status" value="1"/>
</dbReference>
<evidence type="ECO:0000313" key="2">
    <source>
        <dbReference type="Proteomes" id="UP001228581"/>
    </source>
</evidence>
<proteinExistence type="predicted"/>
<dbReference type="Pfam" id="PF05711">
    <property type="entry name" value="TylF"/>
    <property type="match status" value="1"/>
</dbReference>
<reference evidence="1 2" key="1">
    <citation type="submission" date="2023-05" db="EMBL/GenBank/DDBJ databases">
        <authorList>
            <person name="Zhang X."/>
        </authorList>
    </citation>
    <scope>NUCLEOTIDE SEQUENCE [LARGE SCALE GENOMIC DNA]</scope>
    <source>
        <strain evidence="1 2">DM2B3-1</strain>
    </source>
</reference>
<evidence type="ECO:0000313" key="1">
    <source>
        <dbReference type="EMBL" id="MDJ1496374.1"/>
    </source>
</evidence>
<organism evidence="1 2">
    <name type="scientific">Xanthocytophaga flava</name>
    <dbReference type="NCBI Taxonomy" id="3048013"/>
    <lineage>
        <taxon>Bacteria</taxon>
        <taxon>Pseudomonadati</taxon>
        <taxon>Bacteroidota</taxon>
        <taxon>Cytophagia</taxon>
        <taxon>Cytophagales</taxon>
        <taxon>Rhodocytophagaceae</taxon>
        <taxon>Xanthocytophaga</taxon>
    </lineage>
</organism>
<gene>
    <name evidence="1" type="ORF">QNI19_25780</name>
</gene>
<dbReference type="SUPFAM" id="SSF53335">
    <property type="entry name" value="S-adenosyl-L-methionine-dependent methyltransferases"/>
    <property type="match status" value="1"/>
</dbReference>
<dbReference type="Proteomes" id="UP001228581">
    <property type="component" value="Unassembled WGS sequence"/>
</dbReference>
<comment type="caution">
    <text evidence="1">The sequence shown here is derived from an EMBL/GenBank/DDBJ whole genome shotgun (WGS) entry which is preliminary data.</text>
</comment>
<dbReference type="Gene3D" id="3.40.50.150">
    <property type="entry name" value="Vaccinia Virus protein VP39"/>
    <property type="match status" value="1"/>
</dbReference>
<dbReference type="GO" id="GO:0008168">
    <property type="term" value="F:methyltransferase activity"/>
    <property type="evidence" value="ECO:0007669"/>
    <property type="project" value="UniProtKB-KW"/>
</dbReference>
<dbReference type="EMBL" id="JASJOT010000022">
    <property type="protein sequence ID" value="MDJ1496374.1"/>
    <property type="molecule type" value="Genomic_DNA"/>
</dbReference>